<evidence type="ECO:0000259" key="1">
    <source>
        <dbReference type="Pfam" id="PF20469"/>
    </source>
</evidence>
<organism evidence="2 3">
    <name type="scientific">Izhakiella australiensis</name>
    <dbReference type="NCBI Taxonomy" id="1926881"/>
    <lineage>
        <taxon>Bacteria</taxon>
        <taxon>Pseudomonadati</taxon>
        <taxon>Pseudomonadota</taxon>
        <taxon>Gammaproteobacteria</taxon>
        <taxon>Enterobacterales</taxon>
        <taxon>Erwiniaceae</taxon>
        <taxon>Izhakiella</taxon>
    </lineage>
</organism>
<protein>
    <submittedName>
        <fullName evidence="2">ATP-dependent endonuclease</fullName>
    </submittedName>
</protein>
<dbReference type="PANTHER" id="PTHR32182">
    <property type="entry name" value="DNA REPLICATION AND REPAIR PROTEIN RECF"/>
    <property type="match status" value="1"/>
</dbReference>
<dbReference type="GO" id="GO:0004519">
    <property type="term" value="F:endonuclease activity"/>
    <property type="evidence" value="ECO:0007669"/>
    <property type="project" value="UniProtKB-KW"/>
</dbReference>
<dbReference type="AlphaFoldDB" id="A0A1S8YPR5"/>
<dbReference type="GO" id="GO:0006302">
    <property type="term" value="P:double-strand break repair"/>
    <property type="evidence" value="ECO:0007669"/>
    <property type="project" value="TreeGrafter"/>
</dbReference>
<keyword evidence="2" id="KW-0255">Endonuclease</keyword>
<sequence length="555" mass="62092">MILEQIDIVGFRGINRLSLTLEDNNVLIGENAWGKTSLLDALSLGFAPQAMAPAFRKQDFFQPAGEKAWRRLHIRFYFIEERPGDAFTHRYRPLRPALYRRGEGHLHRLCYQLAAQRDAQGNIHSSQAFIDGQGQPLADAATLEAIALLRRLHPVLRLRDARIARQNSGTNGLPLRAAGQLADELNLLMSHWRHAQPLPEEAMRQGVKTLQQLMEHYFAVQPAGSGLEHHPLPPDARASRQSWRHLDAINRMLVDSDRRSRQTLLRMFALLLQARGGEALDPLARPLLVLEEPETRLHPIMLSVASGVLELLPLQKIITTNSSELLSQTPIEQLCRLVRSTESINAWRIGSQGMNAEESRRIAFHIRFNRPSALFARCWLLVEGETEVWIINELARQSGFHFAAEGIRVIEYAQAGLRPLLRFAQRMGIGWHVLTDGDAAGQKYAATARSLGPDSAPEAIARYVTQLPALDMEHFLYKAGFSEVYHRIARLPPGVPAGMHKAITKAIHQASKPGLAIAVALDAAERGRSAIPPLLQQMFAEVLQQAQLNSDEKDL</sequence>
<dbReference type="RefSeq" id="WP_078002012.1">
    <property type="nucleotide sequence ID" value="NZ_MRUL01000003.1"/>
</dbReference>
<dbReference type="Gene3D" id="3.40.50.300">
    <property type="entry name" value="P-loop containing nucleotide triphosphate hydrolases"/>
    <property type="match status" value="1"/>
</dbReference>
<feature type="domain" description="OLD protein-like TOPRIM" evidence="1">
    <location>
        <begin position="374"/>
        <end position="438"/>
    </location>
</feature>
<evidence type="ECO:0000313" key="2">
    <source>
        <dbReference type="EMBL" id="OON40878.1"/>
    </source>
</evidence>
<dbReference type="CDD" id="cd01026">
    <property type="entry name" value="TOPRIM_OLD"/>
    <property type="match status" value="1"/>
</dbReference>
<dbReference type="STRING" id="1926881.BTJ39_07355"/>
<keyword evidence="2" id="KW-0540">Nuclease</keyword>
<dbReference type="EMBL" id="MRUL01000003">
    <property type="protein sequence ID" value="OON40878.1"/>
    <property type="molecule type" value="Genomic_DNA"/>
</dbReference>
<proteinExistence type="predicted"/>
<dbReference type="InterPro" id="IPR034139">
    <property type="entry name" value="TOPRIM_OLD"/>
</dbReference>
<dbReference type="Pfam" id="PF20469">
    <property type="entry name" value="OLD-like_TOPRIM"/>
    <property type="match status" value="1"/>
</dbReference>
<dbReference type="InterPro" id="IPR022602">
    <property type="entry name" value="DUF2813"/>
</dbReference>
<name>A0A1S8YPR5_9GAMM</name>
<dbReference type="OrthoDB" id="5836727at2"/>
<dbReference type="Proteomes" id="UP000190667">
    <property type="component" value="Unassembled WGS sequence"/>
</dbReference>
<comment type="caution">
    <text evidence="2">The sequence shown here is derived from an EMBL/GenBank/DDBJ whole genome shotgun (WGS) entry which is preliminary data.</text>
</comment>
<keyword evidence="2" id="KW-0378">Hydrolase</keyword>
<gene>
    <name evidence="2" type="ORF">BTJ39_07355</name>
</gene>
<evidence type="ECO:0000313" key="3">
    <source>
        <dbReference type="Proteomes" id="UP000190667"/>
    </source>
</evidence>
<dbReference type="PANTHER" id="PTHR32182:SF19">
    <property type="entry name" value="HOMOLOGY WITH RECF PROTEIN"/>
    <property type="match status" value="1"/>
</dbReference>
<keyword evidence="3" id="KW-1185">Reference proteome</keyword>
<accession>A0A1S8YPR5</accession>
<dbReference type="GO" id="GO:0000731">
    <property type="term" value="P:DNA synthesis involved in DNA repair"/>
    <property type="evidence" value="ECO:0007669"/>
    <property type="project" value="TreeGrafter"/>
</dbReference>
<reference evidence="2 3" key="1">
    <citation type="submission" date="2016-12" db="EMBL/GenBank/DDBJ databases">
        <title>Izhakiella australiana sp. nov. of genus Izhakiella isolated from Australian desert.</title>
        <authorList>
            <person name="Ji M."/>
        </authorList>
    </citation>
    <scope>NUCLEOTIDE SEQUENCE [LARGE SCALE GENOMIC DNA]</scope>
    <source>
        <strain evidence="2 3">D4N98</strain>
    </source>
</reference>
<dbReference type="InterPro" id="IPR027417">
    <property type="entry name" value="P-loop_NTPase"/>
</dbReference>
<dbReference type="SUPFAM" id="SSF52540">
    <property type="entry name" value="P-loop containing nucleoside triphosphate hydrolases"/>
    <property type="match status" value="1"/>
</dbReference>
<dbReference type="Pfam" id="PF11398">
    <property type="entry name" value="DUF2813"/>
    <property type="match status" value="1"/>
</dbReference>